<accession>A0A1H9VWZ7</accession>
<keyword evidence="1" id="KW-1133">Transmembrane helix</keyword>
<dbReference type="Proteomes" id="UP000182584">
    <property type="component" value="Unassembled WGS sequence"/>
</dbReference>
<dbReference type="GO" id="GO:0006814">
    <property type="term" value="P:sodium ion transport"/>
    <property type="evidence" value="ECO:0007669"/>
    <property type="project" value="InterPro"/>
</dbReference>
<dbReference type="eggNOG" id="COG2211">
    <property type="taxonomic scope" value="Bacteria"/>
</dbReference>
<dbReference type="InterPro" id="IPR001927">
    <property type="entry name" value="Na/Gal_symport"/>
</dbReference>
<dbReference type="GO" id="GO:0005886">
    <property type="term" value="C:plasma membrane"/>
    <property type="evidence" value="ECO:0007669"/>
    <property type="project" value="TreeGrafter"/>
</dbReference>
<dbReference type="AlphaFoldDB" id="A0A1H9VWZ7"/>
<feature type="transmembrane region" description="Helical" evidence="1">
    <location>
        <begin position="91"/>
        <end position="113"/>
    </location>
</feature>
<dbReference type="RefSeq" id="WP_022759691.1">
    <property type="nucleotide sequence ID" value="NZ_CP146963.1"/>
</dbReference>
<gene>
    <name evidence="2" type="ORF">SAMN04487884_12546</name>
</gene>
<feature type="transmembrane region" description="Helical" evidence="1">
    <location>
        <begin position="377"/>
        <end position="400"/>
    </location>
</feature>
<feature type="transmembrane region" description="Helical" evidence="1">
    <location>
        <begin position="270"/>
        <end position="293"/>
    </location>
</feature>
<dbReference type="GO" id="GO:0015293">
    <property type="term" value="F:symporter activity"/>
    <property type="evidence" value="ECO:0007669"/>
    <property type="project" value="InterPro"/>
</dbReference>
<dbReference type="InterPro" id="IPR036259">
    <property type="entry name" value="MFS_trans_sf"/>
</dbReference>
<evidence type="ECO:0000313" key="3">
    <source>
        <dbReference type="Proteomes" id="UP000182584"/>
    </source>
</evidence>
<keyword evidence="1" id="KW-0472">Membrane</keyword>
<dbReference type="EMBL" id="FOGJ01000025">
    <property type="protein sequence ID" value="SES25803.1"/>
    <property type="molecule type" value="Genomic_DNA"/>
</dbReference>
<dbReference type="SUPFAM" id="SSF103473">
    <property type="entry name" value="MFS general substrate transporter"/>
    <property type="match status" value="1"/>
</dbReference>
<dbReference type="PANTHER" id="PTHR11328:SF24">
    <property type="entry name" value="MAJOR FACILITATOR SUPERFAMILY (MFS) PROFILE DOMAIN-CONTAINING PROTEIN"/>
    <property type="match status" value="1"/>
</dbReference>
<dbReference type="GO" id="GO:0008643">
    <property type="term" value="P:carbohydrate transport"/>
    <property type="evidence" value="ECO:0007669"/>
    <property type="project" value="InterPro"/>
</dbReference>
<evidence type="ECO:0000256" key="1">
    <source>
        <dbReference type="SAM" id="Phobius"/>
    </source>
</evidence>
<dbReference type="GeneID" id="89508835"/>
<dbReference type="Gene3D" id="1.20.1250.20">
    <property type="entry name" value="MFS general substrate transporter like domains"/>
    <property type="match status" value="2"/>
</dbReference>
<feature type="transmembrane region" description="Helical" evidence="1">
    <location>
        <begin position="160"/>
        <end position="182"/>
    </location>
</feature>
<dbReference type="NCBIfam" id="TIGR00792">
    <property type="entry name" value="gph"/>
    <property type="match status" value="1"/>
</dbReference>
<protein>
    <submittedName>
        <fullName evidence="2">Glycoside/pentoside/hexuronide:cation symporter, GPH family</fullName>
    </submittedName>
</protein>
<feature type="transmembrane region" description="Helical" evidence="1">
    <location>
        <begin position="420"/>
        <end position="438"/>
    </location>
</feature>
<dbReference type="InterPro" id="IPR039672">
    <property type="entry name" value="MFS_2"/>
</dbReference>
<organism evidence="2 3">
    <name type="scientific">Butyrivibrio fibrisolvens</name>
    <dbReference type="NCBI Taxonomy" id="831"/>
    <lineage>
        <taxon>Bacteria</taxon>
        <taxon>Bacillati</taxon>
        <taxon>Bacillota</taxon>
        <taxon>Clostridia</taxon>
        <taxon>Lachnospirales</taxon>
        <taxon>Lachnospiraceae</taxon>
        <taxon>Butyrivibrio</taxon>
    </lineage>
</organism>
<proteinExistence type="predicted"/>
<reference evidence="2 3" key="1">
    <citation type="submission" date="2016-10" db="EMBL/GenBank/DDBJ databases">
        <authorList>
            <person name="de Groot N.N."/>
        </authorList>
    </citation>
    <scope>NUCLEOTIDE SEQUENCE [LARGE SCALE GENOMIC DNA]</scope>
    <source>
        <strain evidence="2 3">AR40</strain>
    </source>
</reference>
<evidence type="ECO:0000313" key="2">
    <source>
        <dbReference type="EMBL" id="SES25803.1"/>
    </source>
</evidence>
<feature type="transmembrane region" description="Helical" evidence="1">
    <location>
        <begin position="188"/>
        <end position="208"/>
    </location>
</feature>
<dbReference type="CDD" id="cd17332">
    <property type="entry name" value="MFS_MelB_like"/>
    <property type="match status" value="1"/>
</dbReference>
<dbReference type="Pfam" id="PF13347">
    <property type="entry name" value="MFS_2"/>
    <property type="match status" value="1"/>
</dbReference>
<feature type="transmembrane region" description="Helical" evidence="1">
    <location>
        <begin position="51"/>
        <end position="70"/>
    </location>
</feature>
<feature type="transmembrane region" description="Helical" evidence="1">
    <location>
        <begin position="239"/>
        <end position="264"/>
    </location>
</feature>
<sequence>MEAIYEQSQDKKVRLSATEKLSYGIGDCGANVIVALASSFLTGYYTDTVGVAAAAIGTMMLLCRVFDGITDLIMGALVDKTKSKYGKARPWLLWTAPLMGISLFLIFNVPASLGATGKLIYIYLTYIFQNCIIYTANNLPYNALLSRMTLDVQDRAQTASIRFVMTQVTSLITNVITANLIASVGWRSISAIYGTVACVMCVLCFLGVREHVDAEDDGTVKVERVPLSKALPALFKNKYFFIQALMFMFLYINVVTTGSMTYYFCNSVLGNIAFLSWTSVAGTVPAMIVNLMMPGLVAKFGKRKLMITGATIMAIGSCIIGAAGSNLPLVVLGLIVKGFGTGPIMSGIFATTADVVDYGEWKTGVRSEGLVNSCTSFGMKVGIGLGSAICTWIIAIGGYVGTAEVQTESALASIRFGYGYFGAILSLVVLALCIIMNIDKHIDQIQRDLEAKRSMA</sequence>
<dbReference type="OrthoDB" id="9764596at2"/>
<name>A0A1H9VWZ7_BUTFI</name>
<keyword evidence="1" id="KW-0812">Transmembrane</keyword>
<feature type="transmembrane region" description="Helical" evidence="1">
    <location>
        <begin position="21"/>
        <end position="45"/>
    </location>
</feature>
<dbReference type="PANTHER" id="PTHR11328">
    <property type="entry name" value="MAJOR FACILITATOR SUPERFAMILY DOMAIN-CONTAINING PROTEIN"/>
    <property type="match status" value="1"/>
</dbReference>
<feature type="transmembrane region" description="Helical" evidence="1">
    <location>
        <begin position="119"/>
        <end position="139"/>
    </location>
</feature>